<accession>A0A7J6CPC4</accession>
<evidence type="ECO:0000259" key="8">
    <source>
        <dbReference type="PROSITE" id="PS50188"/>
    </source>
</evidence>
<dbReference type="SMART" id="SM00589">
    <property type="entry name" value="PRY"/>
    <property type="match status" value="1"/>
</dbReference>
<comment type="caution">
    <text evidence="10">The sequence shown here is derived from an EMBL/GenBank/DDBJ whole genome shotgun (WGS) entry which is preliminary data.</text>
</comment>
<dbReference type="PANTHER" id="PTHR24103">
    <property type="entry name" value="E3 UBIQUITIN-PROTEIN LIGASE TRIM"/>
    <property type="match status" value="1"/>
</dbReference>
<keyword evidence="1" id="KW-0479">Metal-binding</keyword>
<evidence type="ECO:0000256" key="3">
    <source>
        <dbReference type="ARBA" id="ARBA00022833"/>
    </source>
</evidence>
<dbReference type="PROSITE" id="PS50188">
    <property type="entry name" value="B302_SPRY"/>
    <property type="match status" value="1"/>
</dbReference>
<evidence type="ECO:0000313" key="11">
    <source>
        <dbReference type="Proteomes" id="UP000579812"/>
    </source>
</evidence>
<evidence type="ECO:0000256" key="2">
    <source>
        <dbReference type="ARBA" id="ARBA00022771"/>
    </source>
</evidence>
<feature type="region of interest" description="Disordered" evidence="7">
    <location>
        <begin position="96"/>
        <end position="117"/>
    </location>
</feature>
<dbReference type="Pfam" id="PF13765">
    <property type="entry name" value="PRY"/>
    <property type="match status" value="1"/>
</dbReference>
<keyword evidence="6" id="KW-0175">Coiled coil</keyword>
<evidence type="ECO:0000256" key="6">
    <source>
        <dbReference type="SAM" id="Coils"/>
    </source>
</evidence>
<dbReference type="PRINTS" id="PR01407">
    <property type="entry name" value="BUTYPHLNCDUF"/>
</dbReference>
<organism evidence="10 11">
    <name type="scientific">Onychostoma macrolepis</name>
    <dbReference type="NCBI Taxonomy" id="369639"/>
    <lineage>
        <taxon>Eukaryota</taxon>
        <taxon>Metazoa</taxon>
        <taxon>Chordata</taxon>
        <taxon>Craniata</taxon>
        <taxon>Vertebrata</taxon>
        <taxon>Euteleostomi</taxon>
        <taxon>Actinopterygii</taxon>
        <taxon>Neopterygii</taxon>
        <taxon>Teleostei</taxon>
        <taxon>Ostariophysi</taxon>
        <taxon>Cypriniformes</taxon>
        <taxon>Cyprinidae</taxon>
        <taxon>Acrossocheilinae</taxon>
        <taxon>Onychostoma</taxon>
    </lineage>
</organism>
<dbReference type="SUPFAM" id="SSF57716">
    <property type="entry name" value="Glucocorticoid receptor-like (DNA-binding domain)"/>
    <property type="match status" value="1"/>
</dbReference>
<feature type="coiled-coil region" evidence="6">
    <location>
        <begin position="249"/>
        <end position="304"/>
    </location>
</feature>
<feature type="domain" description="THAP-type" evidence="9">
    <location>
        <begin position="1"/>
        <end position="90"/>
    </location>
</feature>
<protein>
    <submittedName>
        <fullName evidence="10">Uncharacterized protein</fullName>
    </submittedName>
</protein>
<keyword evidence="3" id="KW-0862">Zinc</keyword>
<dbReference type="SMART" id="SM00980">
    <property type="entry name" value="THAP"/>
    <property type="match status" value="1"/>
</dbReference>
<dbReference type="InterPro" id="IPR006574">
    <property type="entry name" value="PRY"/>
</dbReference>
<evidence type="ECO:0000259" key="9">
    <source>
        <dbReference type="PROSITE" id="PS50950"/>
    </source>
</evidence>
<dbReference type="EMBL" id="JAAMOB010000009">
    <property type="protein sequence ID" value="KAF4109159.1"/>
    <property type="molecule type" value="Genomic_DNA"/>
</dbReference>
<keyword evidence="4 5" id="KW-0238">DNA-binding</keyword>
<proteinExistence type="predicted"/>
<dbReference type="InterPro" id="IPR003879">
    <property type="entry name" value="Butyrophylin_SPRY"/>
</dbReference>
<dbReference type="InterPro" id="IPR050143">
    <property type="entry name" value="TRIM/RBCC"/>
</dbReference>
<dbReference type="Pfam" id="PF05485">
    <property type="entry name" value="THAP"/>
    <property type="match status" value="1"/>
</dbReference>
<sequence>MVITCAVRGCRSRSSNGVKVGFFRIPRVRTREGEETRALCERRRATWLARINRSNVKISDGCRVCSDHFVQGRPSYLHDEKNPDWSPSLKLEVKDAHSQSNLSRYQRAKKRPALRNRRKDEKLVVDTLLEAAAVNEGTEQPCISTEESEMEARATFDSVSCKSLKSEFQTATCEASTDAASLISTDSTETKESLKAQLKPLREKLRILQKFQQTLHHTAERIQIQTKCTEKQIKENFVKIYQFLSNEEAARIKALREEEEQKSQILRKKIEKMRKEMSSLSATIAAVEEEMKAEDALLQNYNAALKRVSQCKAPDPEDISGVLINVPKHLSNLKFTVLQKMQKTVDYTPVTFDPNTAHCNLILSEDLTSVRYSDEEQILPDNPERFDRFACVLGSEGFDSGSHCWDVEVGDSTGWFLGVMTESAQRRNKIFSRSGIWLVGHFCGEYKAHEPPQSPTLLPVKEKLQRIGVQLDWDSGKLSFSDPLTDTHIHSFTHTFTERLFPFFGVGCNISPLRILPVNSSVKKDSL</sequence>
<name>A0A7J6CPC4_9TELE</name>
<dbReference type="InterPro" id="IPR003877">
    <property type="entry name" value="SPRY_dom"/>
</dbReference>
<dbReference type="Pfam" id="PF00622">
    <property type="entry name" value="SPRY"/>
    <property type="match status" value="1"/>
</dbReference>
<evidence type="ECO:0000256" key="1">
    <source>
        <dbReference type="ARBA" id="ARBA00022723"/>
    </source>
</evidence>
<dbReference type="Proteomes" id="UP000579812">
    <property type="component" value="Unassembled WGS sequence"/>
</dbReference>
<reference evidence="10 11" key="1">
    <citation type="submission" date="2020-04" db="EMBL/GenBank/DDBJ databases">
        <title>Chromosome-level genome assembly of a cyprinid fish Onychostoma macrolepis by integration of Nanopore Sequencing, Bionano and Hi-C technology.</title>
        <authorList>
            <person name="Wang D."/>
        </authorList>
    </citation>
    <scope>NUCLEOTIDE SEQUENCE [LARGE SCALE GENOMIC DNA]</scope>
    <source>
        <strain evidence="10">SWU-2019</strain>
        <tissue evidence="10">Muscle</tissue>
    </source>
</reference>
<dbReference type="InterPro" id="IPR013320">
    <property type="entry name" value="ConA-like_dom_sf"/>
</dbReference>
<dbReference type="FunFam" id="2.60.120.920:FF:000004">
    <property type="entry name" value="Butyrophilin subfamily 1 member A1"/>
    <property type="match status" value="1"/>
</dbReference>
<dbReference type="InterPro" id="IPR043136">
    <property type="entry name" value="B30.2/SPRY_sf"/>
</dbReference>
<keyword evidence="11" id="KW-1185">Reference proteome</keyword>
<dbReference type="InterPro" id="IPR001870">
    <property type="entry name" value="B30.2/SPRY"/>
</dbReference>
<dbReference type="CDD" id="cd12893">
    <property type="entry name" value="SPRY_PRY_TRIM35"/>
    <property type="match status" value="1"/>
</dbReference>
<evidence type="ECO:0000256" key="5">
    <source>
        <dbReference type="PROSITE-ProRule" id="PRU00309"/>
    </source>
</evidence>
<evidence type="ECO:0000313" key="10">
    <source>
        <dbReference type="EMBL" id="KAF4109159.1"/>
    </source>
</evidence>
<dbReference type="AlphaFoldDB" id="A0A7J6CPC4"/>
<dbReference type="GO" id="GO:0003677">
    <property type="term" value="F:DNA binding"/>
    <property type="evidence" value="ECO:0007669"/>
    <property type="project" value="UniProtKB-UniRule"/>
</dbReference>
<dbReference type="GO" id="GO:0008270">
    <property type="term" value="F:zinc ion binding"/>
    <property type="evidence" value="ECO:0007669"/>
    <property type="project" value="UniProtKB-KW"/>
</dbReference>
<keyword evidence="2 5" id="KW-0863">Zinc-finger</keyword>
<dbReference type="InterPro" id="IPR006612">
    <property type="entry name" value="THAP_Znf"/>
</dbReference>
<dbReference type="Gene3D" id="2.60.120.920">
    <property type="match status" value="1"/>
</dbReference>
<evidence type="ECO:0000256" key="4">
    <source>
        <dbReference type="ARBA" id="ARBA00023125"/>
    </source>
</evidence>
<dbReference type="SMART" id="SM00449">
    <property type="entry name" value="SPRY"/>
    <property type="match status" value="1"/>
</dbReference>
<evidence type="ECO:0000256" key="7">
    <source>
        <dbReference type="SAM" id="MobiDB-lite"/>
    </source>
</evidence>
<feature type="domain" description="B30.2/SPRY" evidence="8">
    <location>
        <begin position="330"/>
        <end position="522"/>
    </location>
</feature>
<gene>
    <name evidence="10" type="ORF">G5714_010232</name>
</gene>
<feature type="compositionally biased region" description="Basic residues" evidence="7">
    <location>
        <begin position="106"/>
        <end position="117"/>
    </location>
</feature>
<dbReference type="SUPFAM" id="SSF49899">
    <property type="entry name" value="Concanavalin A-like lectins/glucanases"/>
    <property type="match status" value="1"/>
</dbReference>
<dbReference type="PROSITE" id="PS50950">
    <property type="entry name" value="ZF_THAP"/>
    <property type="match status" value="1"/>
</dbReference>